<evidence type="ECO:0000313" key="6">
    <source>
        <dbReference type="Proteomes" id="UP000321580"/>
    </source>
</evidence>
<dbReference type="EMBL" id="VOOR01000032">
    <property type="protein sequence ID" value="TXB62296.1"/>
    <property type="molecule type" value="Genomic_DNA"/>
</dbReference>
<dbReference type="Proteomes" id="UP000321580">
    <property type="component" value="Unassembled WGS sequence"/>
</dbReference>
<keyword evidence="3" id="KW-0472">Membrane</keyword>
<dbReference type="InterPro" id="IPR019734">
    <property type="entry name" value="TPR_rpt"/>
</dbReference>
<keyword evidence="3" id="KW-1133">Transmembrane helix</keyword>
<dbReference type="SMART" id="SM00028">
    <property type="entry name" value="TPR"/>
    <property type="match status" value="9"/>
</dbReference>
<feature type="repeat" description="TPR" evidence="1">
    <location>
        <begin position="264"/>
        <end position="297"/>
    </location>
</feature>
<dbReference type="SUPFAM" id="SSF81901">
    <property type="entry name" value="HCP-like"/>
    <property type="match status" value="1"/>
</dbReference>
<dbReference type="Pfam" id="PF13424">
    <property type="entry name" value="TPR_12"/>
    <property type="match status" value="3"/>
</dbReference>
<keyword evidence="1" id="KW-0802">TPR repeat</keyword>
<gene>
    <name evidence="5" type="ORF">FRY97_14705</name>
</gene>
<sequence>MQKGIQPHQLLLPLFALILCASLLAGIYPASPPGAPAAPSFSAQPDLVGTALATALLDSSKAFGSQGKLEQGLALANRATFHFAQALGPLDSMTLYSVLVRGDFLWRLRRFDEADRAMDSCITGSYASIDSIHTLASGAYGTMGITHLFRGQFDQAEQYLLKSIAMDSTIFGAESEDVAKLFNNLGATYFYAGQFERAIAPYTRSLNIRAKAEQPDTGLIGGSYSNIGGCWQRLSNYQKALENYEKAAAILRAQHPLQDRLSLSNALSNMGTMYTELGQQERAIPLFREALAYRFQTLPPGHPNIAMLRLNMGQAYGEMGEVGKAVLLYEKGISEMLAAGEREDRILADLYNNSGQQWRKAGETEIAFHHTQEAIRIHQKKSGPGHRSTLKSKSNLAILHHELGQSDTALAILDENLATLYASFDSVHAEIGTHQNYKGSILLEQGRLNEAKACFQEALRVRLALFGTKHLQVHISLNNLGTAAVQQGDLELAFQYYHAALNSLDWAKPVAAVSAFDAMCNLGEAHFKNGAPDSAVYWLSRACSGLNYDLLALPRAFKQVRLPVSLLQPLNIYANFLGRYPGHTDTIGAQLEVYETLAALDKYLQGSRINPGRQIEFTRLSKPIFEKGIRLLLSRAAPGDLEKAFLWAGQSRARQISAQLALSSSNQQNLNAADQQKLDTLQQRIAMTEQALLQQQLRNVPAPLADSLTSVLFGLRQEQLSYDKYLHDTYPGYTKARAASPLLGLSEVRQLLRDSPHDLLLDYFLGDSSLFIFAVTKDTALAVAVGGAGKVPALAASFLQAVSMPPGQDTSHLPRFVQSAARLYELLIEPVGRAFKPRQRLLIVPDDILWQLPFEALAPGPPERYKNWRAIPYLIQQHPISYAFSPSAYQDMLLRQERPGLKWGVLAFAPDFTPGDTTANGLTQARMAPGPLAQLPFAVEEARLAVEVLGGEAITGHAASASAFHSMSSKWQALHLATHSKGNPQAGHLGFAALAPEPNDTSRQSWLYTNDLYHADIPAELVVLSGCETGSGELKPGEGMISLARGFAYAGAGSVVSSLWAIPDQSTSRFMHTFYTLLSEGKPKHLALQQAKKDLINSPYQEPCFWAAFTLTGNPEPLSQPPLWPWGLIFLIVSMLALLRKSGSK</sequence>
<keyword evidence="2" id="KW-0175">Coiled coil</keyword>
<dbReference type="InterPro" id="IPR011717">
    <property type="entry name" value="TPR-4"/>
</dbReference>
<dbReference type="SUPFAM" id="SSF48452">
    <property type="entry name" value="TPR-like"/>
    <property type="match status" value="2"/>
</dbReference>
<dbReference type="GO" id="GO:0042802">
    <property type="term" value="F:identical protein binding"/>
    <property type="evidence" value="ECO:0007669"/>
    <property type="project" value="InterPro"/>
</dbReference>
<dbReference type="PANTHER" id="PTHR10098">
    <property type="entry name" value="RAPSYN-RELATED"/>
    <property type="match status" value="1"/>
</dbReference>
<feature type="transmembrane region" description="Helical" evidence="3">
    <location>
        <begin position="1123"/>
        <end position="1139"/>
    </location>
</feature>
<keyword evidence="6" id="KW-1185">Reference proteome</keyword>
<dbReference type="PANTHER" id="PTHR10098:SF108">
    <property type="entry name" value="TETRATRICOPEPTIDE REPEAT PROTEIN 28"/>
    <property type="match status" value="1"/>
</dbReference>
<dbReference type="Pfam" id="PF07721">
    <property type="entry name" value="TPR_4"/>
    <property type="match status" value="1"/>
</dbReference>
<proteinExistence type="predicted"/>
<dbReference type="AlphaFoldDB" id="A0A5C6RIQ9"/>
<evidence type="ECO:0000256" key="2">
    <source>
        <dbReference type="SAM" id="Coils"/>
    </source>
</evidence>
<feature type="repeat" description="TPR" evidence="1">
    <location>
        <begin position="179"/>
        <end position="212"/>
    </location>
</feature>
<name>A0A5C6RIQ9_9BACT</name>
<dbReference type="Gene3D" id="1.25.40.10">
    <property type="entry name" value="Tetratricopeptide repeat domain"/>
    <property type="match status" value="3"/>
</dbReference>
<feature type="repeat" description="TPR" evidence="1">
    <location>
        <begin position="221"/>
        <end position="254"/>
    </location>
</feature>
<dbReference type="InterPro" id="IPR011990">
    <property type="entry name" value="TPR-like_helical_dom_sf"/>
</dbReference>
<organism evidence="5 6">
    <name type="scientific">Phaeodactylibacter luteus</name>
    <dbReference type="NCBI Taxonomy" id="1564516"/>
    <lineage>
        <taxon>Bacteria</taxon>
        <taxon>Pseudomonadati</taxon>
        <taxon>Bacteroidota</taxon>
        <taxon>Saprospiria</taxon>
        <taxon>Saprospirales</taxon>
        <taxon>Haliscomenobacteraceae</taxon>
        <taxon>Phaeodactylibacter</taxon>
    </lineage>
</organism>
<feature type="domain" description="CHAT" evidence="4">
    <location>
        <begin position="819"/>
        <end position="1114"/>
    </location>
</feature>
<dbReference type="InterPro" id="IPR024983">
    <property type="entry name" value="CHAT_dom"/>
</dbReference>
<reference evidence="5 6" key="1">
    <citation type="submission" date="2019-08" db="EMBL/GenBank/DDBJ databases">
        <title>Genome of Phaeodactylibacter luteus.</title>
        <authorList>
            <person name="Bowman J.P."/>
        </authorList>
    </citation>
    <scope>NUCLEOTIDE SEQUENCE [LARGE SCALE GENOMIC DNA]</scope>
    <source>
        <strain evidence="5 6">KCTC 42180</strain>
    </source>
</reference>
<dbReference type="OrthoDB" id="9771112at2"/>
<evidence type="ECO:0000313" key="5">
    <source>
        <dbReference type="EMBL" id="TXB62296.1"/>
    </source>
</evidence>
<evidence type="ECO:0000259" key="4">
    <source>
        <dbReference type="Pfam" id="PF12770"/>
    </source>
</evidence>
<protein>
    <submittedName>
        <fullName evidence="5">CHAT domain-containing protein</fullName>
    </submittedName>
</protein>
<evidence type="ECO:0000256" key="3">
    <source>
        <dbReference type="SAM" id="Phobius"/>
    </source>
</evidence>
<comment type="caution">
    <text evidence="5">The sequence shown here is derived from an EMBL/GenBank/DDBJ whole genome shotgun (WGS) entry which is preliminary data.</text>
</comment>
<keyword evidence="3" id="KW-0812">Transmembrane</keyword>
<accession>A0A5C6RIQ9</accession>
<dbReference type="PROSITE" id="PS50005">
    <property type="entry name" value="TPR"/>
    <property type="match status" value="3"/>
</dbReference>
<evidence type="ECO:0000256" key="1">
    <source>
        <dbReference type="PROSITE-ProRule" id="PRU00339"/>
    </source>
</evidence>
<feature type="coiled-coil region" evidence="2">
    <location>
        <begin position="671"/>
        <end position="698"/>
    </location>
</feature>
<dbReference type="Pfam" id="PF12770">
    <property type="entry name" value="CHAT"/>
    <property type="match status" value="1"/>
</dbReference>